<sequence length="217" mass="23943">MQLLDLQQQTYDATQPDGVLSHDRYFPSSLSMHDFLLAAMIVYMLTMKMLHAESGGSALAPADQNLKSDMIAALKVSCRIWHLSLSKYPEIRCAADVLDVMMRKIGEASTSSSDGSGVSSIESWDLDMQTEPDVDNNSPTESSSQDPIAANQIFSLAPFLPPTQTSTQTSTSNFWTPDTNPENNTLAFDFDFPNTNPNTPPSWGHLMNIPIDFDWVS</sequence>
<reference evidence="1 2" key="1">
    <citation type="submission" date="2019-06" db="EMBL/GenBank/DDBJ databases">
        <title>Genome Sequence of the Brown Rot Fungal Pathogen Monilinia laxa.</title>
        <authorList>
            <person name="De Miccolis Angelini R.M."/>
            <person name="Landi L."/>
            <person name="Abate D."/>
            <person name="Pollastro S."/>
            <person name="Romanazzi G."/>
            <person name="Faretra F."/>
        </authorList>
    </citation>
    <scope>NUCLEOTIDE SEQUENCE [LARGE SCALE GENOMIC DNA]</scope>
    <source>
        <strain evidence="1 2">Mlax316</strain>
    </source>
</reference>
<gene>
    <name evidence="1" type="ORF">EYC80_007885</name>
</gene>
<name>A0A5N6JST7_MONLA</name>
<dbReference type="OrthoDB" id="5431381at2759"/>
<accession>A0A5N6JST7</accession>
<proteinExistence type="predicted"/>
<comment type="caution">
    <text evidence="1">The sequence shown here is derived from an EMBL/GenBank/DDBJ whole genome shotgun (WGS) entry which is preliminary data.</text>
</comment>
<evidence type="ECO:0000313" key="1">
    <source>
        <dbReference type="EMBL" id="KAB8292142.1"/>
    </source>
</evidence>
<dbReference type="EMBL" id="VIGI01000013">
    <property type="protein sequence ID" value="KAB8292142.1"/>
    <property type="molecule type" value="Genomic_DNA"/>
</dbReference>
<organism evidence="1 2">
    <name type="scientific">Monilinia laxa</name>
    <name type="common">Brown rot fungus</name>
    <name type="synonym">Sclerotinia laxa</name>
    <dbReference type="NCBI Taxonomy" id="61186"/>
    <lineage>
        <taxon>Eukaryota</taxon>
        <taxon>Fungi</taxon>
        <taxon>Dikarya</taxon>
        <taxon>Ascomycota</taxon>
        <taxon>Pezizomycotina</taxon>
        <taxon>Leotiomycetes</taxon>
        <taxon>Helotiales</taxon>
        <taxon>Sclerotiniaceae</taxon>
        <taxon>Monilinia</taxon>
    </lineage>
</organism>
<evidence type="ECO:0000313" key="2">
    <source>
        <dbReference type="Proteomes" id="UP000326757"/>
    </source>
</evidence>
<protein>
    <recommendedName>
        <fullName evidence="3">Transcription factor domain-containing protein</fullName>
    </recommendedName>
</protein>
<keyword evidence="2" id="KW-1185">Reference proteome</keyword>
<evidence type="ECO:0008006" key="3">
    <source>
        <dbReference type="Google" id="ProtNLM"/>
    </source>
</evidence>
<dbReference type="AlphaFoldDB" id="A0A5N6JST7"/>
<dbReference type="Proteomes" id="UP000326757">
    <property type="component" value="Unassembled WGS sequence"/>
</dbReference>